<feature type="non-terminal residue" evidence="8">
    <location>
        <position position="1"/>
    </location>
</feature>
<sequence length="249" mass="28226">QKLLDLANRKGKAPGGYQSSLPEARLPFIFMNAVGLQRDVETLLHEAGHAFHTLAAQEEDIHEYQHAPLEFCEVASMSMELVGNEHLGEFYSEEDCVRARRQHLEGIVSLFPWIATVDAFQHWIYTNPEHSVEDRDNAWNGLLDRFGGDIDWGDYHAARTKMWHRQSHIFLVPFYYIEYGIAQLGALGVWNNSKSDRPKALSDYKKALALGGSRPLPELFAAANIPFSFDTEAFKPLIELVQTELAALK</sequence>
<dbReference type="PANTHER" id="PTHR11804">
    <property type="entry name" value="PROTEASE M3 THIMET OLIGOPEPTIDASE-RELATED"/>
    <property type="match status" value="1"/>
</dbReference>
<keyword evidence="3" id="KW-0479">Metal-binding</keyword>
<evidence type="ECO:0000313" key="8">
    <source>
        <dbReference type="EMBL" id="SVC20517.1"/>
    </source>
</evidence>
<keyword evidence="5" id="KW-0862">Zinc</keyword>
<dbReference type="GO" id="GO:0006508">
    <property type="term" value="P:proteolysis"/>
    <property type="evidence" value="ECO:0007669"/>
    <property type="project" value="UniProtKB-KW"/>
</dbReference>
<evidence type="ECO:0000259" key="7">
    <source>
        <dbReference type="Pfam" id="PF01432"/>
    </source>
</evidence>
<evidence type="ECO:0000256" key="2">
    <source>
        <dbReference type="ARBA" id="ARBA00022670"/>
    </source>
</evidence>
<evidence type="ECO:0000256" key="1">
    <source>
        <dbReference type="ARBA" id="ARBA00001947"/>
    </source>
</evidence>
<dbReference type="Gene3D" id="1.10.1370.30">
    <property type="match status" value="1"/>
</dbReference>
<evidence type="ECO:0000256" key="3">
    <source>
        <dbReference type="ARBA" id="ARBA00022723"/>
    </source>
</evidence>
<evidence type="ECO:0000256" key="5">
    <source>
        <dbReference type="ARBA" id="ARBA00022833"/>
    </source>
</evidence>
<dbReference type="SUPFAM" id="SSF55486">
    <property type="entry name" value="Metalloproteases ('zincins'), catalytic domain"/>
    <property type="match status" value="1"/>
</dbReference>
<dbReference type="GO" id="GO:0006518">
    <property type="term" value="P:peptide metabolic process"/>
    <property type="evidence" value="ECO:0007669"/>
    <property type="project" value="TreeGrafter"/>
</dbReference>
<keyword evidence="4" id="KW-0378">Hydrolase</keyword>
<dbReference type="InterPro" id="IPR001567">
    <property type="entry name" value="Pept_M3A_M3B_dom"/>
</dbReference>
<protein>
    <recommendedName>
        <fullName evidence="7">Peptidase M3A/M3B catalytic domain-containing protein</fullName>
    </recommendedName>
</protein>
<dbReference type="PANTHER" id="PTHR11804:SF48">
    <property type="entry name" value="PUTATIVE-RELATED"/>
    <property type="match status" value="1"/>
</dbReference>
<evidence type="ECO:0000256" key="4">
    <source>
        <dbReference type="ARBA" id="ARBA00022801"/>
    </source>
</evidence>
<name>A0A382KBW4_9ZZZZ</name>
<dbReference type="InterPro" id="IPR045090">
    <property type="entry name" value="Pept_M3A_M3B"/>
</dbReference>
<keyword evidence="2" id="KW-0645">Protease</keyword>
<dbReference type="AlphaFoldDB" id="A0A382KBW4"/>
<gene>
    <name evidence="8" type="ORF">METZ01_LOCUS273371</name>
</gene>
<accession>A0A382KBW4</accession>
<comment type="cofactor">
    <cofactor evidence="1">
        <name>Zn(2+)</name>
        <dbReference type="ChEBI" id="CHEBI:29105"/>
    </cofactor>
</comment>
<keyword evidence="6" id="KW-0482">Metalloprotease</keyword>
<organism evidence="8">
    <name type="scientific">marine metagenome</name>
    <dbReference type="NCBI Taxonomy" id="408172"/>
    <lineage>
        <taxon>unclassified sequences</taxon>
        <taxon>metagenomes</taxon>
        <taxon>ecological metagenomes</taxon>
    </lineage>
</organism>
<reference evidence="8" key="1">
    <citation type="submission" date="2018-05" db="EMBL/GenBank/DDBJ databases">
        <authorList>
            <person name="Lanie J.A."/>
            <person name="Ng W.-L."/>
            <person name="Kazmierczak K.M."/>
            <person name="Andrzejewski T.M."/>
            <person name="Davidsen T.M."/>
            <person name="Wayne K.J."/>
            <person name="Tettelin H."/>
            <person name="Glass J.I."/>
            <person name="Rusch D."/>
            <person name="Podicherti R."/>
            <person name="Tsui H.-C.T."/>
            <person name="Winkler M.E."/>
        </authorList>
    </citation>
    <scope>NUCLEOTIDE SEQUENCE</scope>
</reference>
<dbReference type="GO" id="GO:0046872">
    <property type="term" value="F:metal ion binding"/>
    <property type="evidence" value="ECO:0007669"/>
    <property type="project" value="UniProtKB-KW"/>
</dbReference>
<feature type="domain" description="Peptidase M3A/M3B catalytic" evidence="7">
    <location>
        <begin position="3"/>
        <end position="225"/>
    </location>
</feature>
<dbReference type="GO" id="GO:0004222">
    <property type="term" value="F:metalloendopeptidase activity"/>
    <property type="evidence" value="ECO:0007669"/>
    <property type="project" value="InterPro"/>
</dbReference>
<proteinExistence type="predicted"/>
<evidence type="ECO:0000256" key="6">
    <source>
        <dbReference type="ARBA" id="ARBA00023049"/>
    </source>
</evidence>
<dbReference type="Pfam" id="PF01432">
    <property type="entry name" value="Peptidase_M3"/>
    <property type="match status" value="1"/>
</dbReference>
<dbReference type="EMBL" id="UINC01078960">
    <property type="protein sequence ID" value="SVC20517.1"/>
    <property type="molecule type" value="Genomic_DNA"/>
</dbReference>